<dbReference type="PANTHER" id="PTHR10695:SF46">
    <property type="entry name" value="BIFUNCTIONAL COENZYME A SYNTHASE-RELATED"/>
    <property type="match status" value="1"/>
</dbReference>
<feature type="binding site" evidence="3">
    <location>
        <begin position="21"/>
        <end position="26"/>
    </location>
    <ligand>
        <name>ATP</name>
        <dbReference type="ChEBI" id="CHEBI:30616"/>
    </ligand>
</feature>
<keyword evidence="3 5" id="KW-0808">Transferase</keyword>
<dbReference type="PANTHER" id="PTHR10695">
    <property type="entry name" value="DEPHOSPHO-COA KINASE-RELATED"/>
    <property type="match status" value="1"/>
</dbReference>
<dbReference type="GO" id="GO:0015937">
    <property type="term" value="P:coenzyme A biosynthetic process"/>
    <property type="evidence" value="ECO:0007669"/>
    <property type="project" value="UniProtKB-UniRule"/>
</dbReference>
<comment type="catalytic activity">
    <reaction evidence="3">
        <text>3'-dephospho-CoA + ATP = ADP + CoA + H(+)</text>
        <dbReference type="Rhea" id="RHEA:18245"/>
        <dbReference type="ChEBI" id="CHEBI:15378"/>
        <dbReference type="ChEBI" id="CHEBI:30616"/>
        <dbReference type="ChEBI" id="CHEBI:57287"/>
        <dbReference type="ChEBI" id="CHEBI:57328"/>
        <dbReference type="ChEBI" id="CHEBI:456216"/>
        <dbReference type="EC" id="2.7.1.24"/>
    </reaction>
</comment>
<evidence type="ECO:0000313" key="5">
    <source>
        <dbReference type="EMBL" id="SNV39394.1"/>
    </source>
</evidence>
<comment type="pathway">
    <text evidence="3">Cofactor biosynthesis; coenzyme A biosynthesis; CoA from (R)-pantothenate: step 5/5.</text>
</comment>
<dbReference type="InterPro" id="IPR001977">
    <property type="entry name" value="Depp_CoAkinase"/>
</dbReference>
<dbReference type="AlphaFoldDB" id="A0A239X0C4"/>
<dbReference type="GO" id="GO:0005524">
    <property type="term" value="F:ATP binding"/>
    <property type="evidence" value="ECO:0007669"/>
    <property type="project" value="UniProtKB-UniRule"/>
</dbReference>
<dbReference type="RefSeq" id="WP_021105704.1">
    <property type="nucleotide sequence ID" value="NZ_LT906441.1"/>
</dbReference>
<dbReference type="NCBIfam" id="TIGR00152">
    <property type="entry name" value="dephospho-CoA kinase"/>
    <property type="match status" value="1"/>
</dbReference>
<proteinExistence type="inferred from homology"/>
<dbReference type="EMBL" id="LT906441">
    <property type="protein sequence ID" value="SNV39394.1"/>
    <property type="molecule type" value="Genomic_DNA"/>
</dbReference>
<keyword evidence="3" id="KW-0173">Coenzyme A biosynthesis</keyword>
<keyword evidence="2 3" id="KW-0067">ATP-binding</keyword>
<dbReference type="GO" id="GO:0004140">
    <property type="term" value="F:dephospho-CoA kinase activity"/>
    <property type="evidence" value="ECO:0007669"/>
    <property type="project" value="UniProtKB-UniRule"/>
</dbReference>
<evidence type="ECO:0000313" key="6">
    <source>
        <dbReference type="Proteomes" id="UP000215332"/>
    </source>
</evidence>
<dbReference type="GO" id="GO:0005737">
    <property type="term" value="C:cytoplasm"/>
    <property type="evidence" value="ECO:0007669"/>
    <property type="project" value="UniProtKB-SubCell"/>
</dbReference>
<dbReference type="UniPathway" id="UPA00241">
    <property type="reaction ID" value="UER00356"/>
</dbReference>
<dbReference type="Proteomes" id="UP000215332">
    <property type="component" value="Chromosome 1"/>
</dbReference>
<evidence type="ECO:0000256" key="2">
    <source>
        <dbReference type="ARBA" id="ARBA00022840"/>
    </source>
</evidence>
<dbReference type="EC" id="2.7.1.24" evidence="3 4"/>
<accession>A0A239X0C4</accession>
<dbReference type="NCBIfam" id="NF002879">
    <property type="entry name" value="PRK03333.1"/>
    <property type="match status" value="1"/>
</dbReference>
<comment type="function">
    <text evidence="3">Catalyzes the phosphorylation of the 3'-hydroxyl group of dephosphocoenzyme A to form coenzyme A.</text>
</comment>
<dbReference type="Gene3D" id="3.40.50.300">
    <property type="entry name" value="P-loop containing nucleotide triphosphate hydrolases"/>
    <property type="match status" value="1"/>
</dbReference>
<protein>
    <recommendedName>
        <fullName evidence="3 4">Dephospho-CoA kinase</fullName>
        <ecNumber evidence="3 4">2.7.1.24</ecNumber>
    </recommendedName>
    <alternativeName>
        <fullName evidence="3">Dephosphocoenzyme A kinase</fullName>
    </alternativeName>
</protein>
<dbReference type="KEGG" id="cgrn:4412665_01757"/>
<sequence>MSFAPVSAPRRRRIALTGGIASGKTTVAQLLAKRGALVLDYDQLSRDVVAPGGTGLSRVAAEFGPEVLNEDGSLNRAALAEVVFSDAQGRQRLEAILHPLVTARADELEAQAPADQLVIHDVPLLVEAGLADRFDVIIVTDLDPHEQVKRAQLRDGSSAQQVSRRMAAQASRAERLAVADHVIDASGALEELDAKVDRLWAELVT</sequence>
<comment type="similarity">
    <text evidence="3">Belongs to the CoaE family.</text>
</comment>
<dbReference type="CDD" id="cd02022">
    <property type="entry name" value="DPCK"/>
    <property type="match status" value="1"/>
</dbReference>
<keyword evidence="1 3" id="KW-0547">Nucleotide-binding</keyword>
<dbReference type="Pfam" id="PF01121">
    <property type="entry name" value="CoaE"/>
    <property type="match status" value="1"/>
</dbReference>
<dbReference type="PROSITE" id="PS51219">
    <property type="entry name" value="DPCK"/>
    <property type="match status" value="1"/>
</dbReference>
<keyword evidence="3 5" id="KW-0418">Kinase</keyword>
<evidence type="ECO:0000256" key="4">
    <source>
        <dbReference type="NCBIfam" id="TIGR00152"/>
    </source>
</evidence>
<organism evidence="5 6">
    <name type="scientific">Cutibacterium granulosum</name>
    <dbReference type="NCBI Taxonomy" id="33011"/>
    <lineage>
        <taxon>Bacteria</taxon>
        <taxon>Bacillati</taxon>
        <taxon>Actinomycetota</taxon>
        <taxon>Actinomycetes</taxon>
        <taxon>Propionibacteriales</taxon>
        <taxon>Propionibacteriaceae</taxon>
        <taxon>Cutibacterium</taxon>
    </lineage>
</organism>
<keyword evidence="3" id="KW-0963">Cytoplasm</keyword>
<reference evidence="5 6" key="1">
    <citation type="submission" date="2017-06" db="EMBL/GenBank/DDBJ databases">
        <authorList>
            <consortium name="Pathogen Informatics"/>
        </authorList>
    </citation>
    <scope>NUCLEOTIDE SEQUENCE [LARGE SCALE GENOMIC DNA]</scope>
    <source>
        <strain evidence="5 6">NCTC11865</strain>
    </source>
</reference>
<dbReference type="SUPFAM" id="SSF52540">
    <property type="entry name" value="P-loop containing nucleoside triphosphate hydrolases"/>
    <property type="match status" value="1"/>
</dbReference>
<dbReference type="HAMAP" id="MF_00376">
    <property type="entry name" value="Dephospho_CoA_kinase"/>
    <property type="match status" value="1"/>
</dbReference>
<evidence type="ECO:0000256" key="3">
    <source>
        <dbReference type="HAMAP-Rule" id="MF_00376"/>
    </source>
</evidence>
<evidence type="ECO:0000256" key="1">
    <source>
        <dbReference type="ARBA" id="ARBA00022741"/>
    </source>
</evidence>
<name>A0A239X0C4_9ACTN</name>
<dbReference type="eggNOG" id="COG0237">
    <property type="taxonomic scope" value="Bacteria"/>
</dbReference>
<dbReference type="InterPro" id="IPR027417">
    <property type="entry name" value="P-loop_NTPase"/>
</dbReference>
<comment type="subcellular location">
    <subcellularLocation>
        <location evidence="3">Cytoplasm</location>
    </subcellularLocation>
</comment>
<gene>
    <name evidence="3 5" type="primary">coaE</name>
    <name evidence="5" type="ORF">SAMEA4412665_01757</name>
</gene>